<evidence type="ECO:0000313" key="2">
    <source>
        <dbReference type="EMBL" id="MFB9097076.1"/>
    </source>
</evidence>
<accession>A0ABV5GNY6</accession>
<keyword evidence="1" id="KW-0812">Transmembrane</keyword>
<protein>
    <submittedName>
        <fullName evidence="2">Lmo0937 family membrane protein</fullName>
    </submittedName>
</protein>
<keyword evidence="1" id="KW-1133">Transmembrane helix</keyword>
<dbReference type="EMBL" id="JBHMEY010000033">
    <property type="protein sequence ID" value="MFB9097076.1"/>
    <property type="molecule type" value="Genomic_DNA"/>
</dbReference>
<feature type="transmembrane region" description="Helical" evidence="1">
    <location>
        <begin position="28"/>
        <end position="45"/>
    </location>
</feature>
<feature type="transmembrane region" description="Helical" evidence="1">
    <location>
        <begin position="5"/>
        <end position="22"/>
    </location>
</feature>
<keyword evidence="1" id="KW-0472">Membrane</keyword>
<evidence type="ECO:0000313" key="3">
    <source>
        <dbReference type="Proteomes" id="UP001589607"/>
    </source>
</evidence>
<organism evidence="2 3">
    <name type="scientific">Flavobacterium jumunjinense</name>
    <dbReference type="NCBI Taxonomy" id="998845"/>
    <lineage>
        <taxon>Bacteria</taxon>
        <taxon>Pseudomonadati</taxon>
        <taxon>Bacteroidota</taxon>
        <taxon>Flavobacteriia</taxon>
        <taxon>Flavobacteriales</taxon>
        <taxon>Flavobacteriaceae</taxon>
        <taxon>Flavobacterium</taxon>
    </lineage>
</organism>
<reference evidence="2 3" key="1">
    <citation type="submission" date="2024-09" db="EMBL/GenBank/DDBJ databases">
        <authorList>
            <person name="Sun Q."/>
            <person name="Mori K."/>
        </authorList>
    </citation>
    <scope>NUCLEOTIDE SEQUENCE [LARGE SCALE GENOMIC DNA]</scope>
    <source>
        <strain evidence="2 3">CECT 7955</strain>
    </source>
</reference>
<sequence length="50" mass="5582">MQNLLYIIAVVLIILWALGYFVFSVGSLIHFLLVIAAIAVLLRIIQGKKI</sequence>
<dbReference type="RefSeq" id="WP_236456619.1">
    <property type="nucleotide sequence ID" value="NZ_CBCSGE010000021.1"/>
</dbReference>
<gene>
    <name evidence="2" type="ORF">ACFFVF_11150</name>
</gene>
<name>A0ABV5GNY6_9FLAO</name>
<proteinExistence type="predicted"/>
<comment type="caution">
    <text evidence="2">The sequence shown here is derived from an EMBL/GenBank/DDBJ whole genome shotgun (WGS) entry which is preliminary data.</text>
</comment>
<evidence type="ECO:0000256" key="1">
    <source>
        <dbReference type="SAM" id="Phobius"/>
    </source>
</evidence>
<dbReference type="Proteomes" id="UP001589607">
    <property type="component" value="Unassembled WGS sequence"/>
</dbReference>
<dbReference type="InterPro" id="IPR043727">
    <property type="entry name" value="Lmo0937-like"/>
</dbReference>
<keyword evidence="3" id="KW-1185">Reference proteome</keyword>
<dbReference type="Pfam" id="PF18919">
    <property type="entry name" value="DUF5670"/>
    <property type="match status" value="1"/>
</dbReference>
<dbReference type="NCBIfam" id="NF033488">
    <property type="entry name" value="lmo0937_fam_TM"/>
    <property type="match status" value="1"/>
</dbReference>